<sequence>MKPEEIQKNYHSYLTDIKDLFDPVIEKMRSQKNEEWRGQAWLAPINQIIGLAKHFKLLTFAKGFLFPLMAPAIVVLTGWYNSLPLSYIIGISIVILFATYYILVQRHIAKMATLGHPEFHVEALKATRPEEYKLWSHFIQKDDFSFNGLASSVNSLLGPRTDNSIHTLEAMIIDEKRQNKEHQIFIASLTSEVDKSDASINYLVSIITEINANLYRLTNDVLDFSDLRFVTPFTIYALNNNMLRKIKDVGTSGGSPKQIDLSIPRDPEYAVVTAVKSATNAAFADTPYPGRLVVAFSMRMLKGEKWVWCFHFDDSDERALSLVLSNDTIESRQIRRLVHVFCLILQKHMIATKEATQDAEEQAN</sequence>
<evidence type="ECO:0000256" key="1">
    <source>
        <dbReference type="SAM" id="Phobius"/>
    </source>
</evidence>
<evidence type="ECO:0000313" key="3">
    <source>
        <dbReference type="Proteomes" id="UP001652445"/>
    </source>
</evidence>
<feature type="transmembrane region" description="Helical" evidence="1">
    <location>
        <begin position="57"/>
        <end position="79"/>
    </location>
</feature>
<accession>A0ABT2UFA8</accession>
<evidence type="ECO:0000313" key="2">
    <source>
        <dbReference type="EMBL" id="MCU6793321.1"/>
    </source>
</evidence>
<evidence type="ECO:0008006" key="4">
    <source>
        <dbReference type="Google" id="ProtNLM"/>
    </source>
</evidence>
<gene>
    <name evidence="2" type="ORF">OB236_14500</name>
</gene>
<keyword evidence="1" id="KW-0472">Membrane</keyword>
<comment type="caution">
    <text evidence="2">The sequence shown here is derived from an EMBL/GenBank/DDBJ whole genome shotgun (WGS) entry which is preliminary data.</text>
</comment>
<organism evidence="2 3">
    <name type="scientific">Paenibacillus baimaensis</name>
    <dbReference type="NCBI Taxonomy" id="2982185"/>
    <lineage>
        <taxon>Bacteria</taxon>
        <taxon>Bacillati</taxon>
        <taxon>Bacillota</taxon>
        <taxon>Bacilli</taxon>
        <taxon>Bacillales</taxon>
        <taxon>Paenibacillaceae</taxon>
        <taxon>Paenibacillus</taxon>
    </lineage>
</organism>
<dbReference type="Proteomes" id="UP001652445">
    <property type="component" value="Unassembled WGS sequence"/>
</dbReference>
<name>A0ABT2UFA8_9BACL</name>
<dbReference type="RefSeq" id="WP_262684625.1">
    <property type="nucleotide sequence ID" value="NZ_JAOQIO010000044.1"/>
</dbReference>
<keyword evidence="3" id="KW-1185">Reference proteome</keyword>
<protein>
    <recommendedName>
        <fullName evidence="4">DUF3137 domain-containing protein</fullName>
    </recommendedName>
</protein>
<keyword evidence="1" id="KW-1133">Transmembrane helix</keyword>
<dbReference type="EMBL" id="JAOQIO010000044">
    <property type="protein sequence ID" value="MCU6793321.1"/>
    <property type="molecule type" value="Genomic_DNA"/>
</dbReference>
<reference evidence="2 3" key="1">
    <citation type="submission" date="2022-09" db="EMBL/GenBank/DDBJ databases">
        <authorList>
            <person name="Han X.L."/>
            <person name="Wang Q."/>
            <person name="Lu T."/>
        </authorList>
    </citation>
    <scope>NUCLEOTIDE SEQUENCE [LARGE SCALE GENOMIC DNA]</scope>
    <source>
        <strain evidence="2 3">WQ 127069</strain>
    </source>
</reference>
<proteinExistence type="predicted"/>
<feature type="transmembrane region" description="Helical" evidence="1">
    <location>
        <begin position="85"/>
        <end position="104"/>
    </location>
</feature>
<keyword evidence="1" id="KW-0812">Transmembrane</keyword>